<reference evidence="2 3" key="1">
    <citation type="submission" date="2019-03" db="EMBL/GenBank/DDBJ databases">
        <title>Genomic Encyclopedia of Type Strains, Phase IV (KMG-IV): sequencing the most valuable type-strain genomes for metagenomic binning, comparative biology and taxonomic classification.</title>
        <authorList>
            <person name="Goeker M."/>
        </authorList>
    </citation>
    <scope>NUCLEOTIDE SEQUENCE [LARGE SCALE GENOMIC DNA]</scope>
    <source>
        <strain evidence="2 3">DSM 101688</strain>
    </source>
</reference>
<dbReference type="OrthoDB" id="9793039at2"/>
<sequence length="127" mass="14370">MKVRGVLTRIFLEPSRLNETVSFYEDLLGEKCALRFEYPEKGLELARIGTFLLIAGSADRVRPFENTRVTFLVDSMEDFEKFFRNHEASGASILDTPKEVPSGVNMRVKHPDGLVAEYVELTASDRA</sequence>
<proteinExistence type="predicted"/>
<feature type="domain" description="Glyoxalase/fosfomycin resistance/dioxygenase" evidence="1">
    <location>
        <begin position="15"/>
        <end position="117"/>
    </location>
</feature>
<dbReference type="RefSeq" id="WP_132939770.1">
    <property type="nucleotide sequence ID" value="NZ_CP119676.1"/>
</dbReference>
<dbReference type="SUPFAM" id="SSF54593">
    <property type="entry name" value="Glyoxalase/Bleomycin resistance protein/Dihydroxybiphenyl dioxygenase"/>
    <property type="match status" value="1"/>
</dbReference>
<dbReference type="Pfam" id="PF00903">
    <property type="entry name" value="Glyoxalase"/>
    <property type="match status" value="1"/>
</dbReference>
<dbReference type="EMBL" id="SLZW01000009">
    <property type="protein sequence ID" value="TCS60952.1"/>
    <property type="molecule type" value="Genomic_DNA"/>
</dbReference>
<keyword evidence="3" id="KW-1185">Reference proteome</keyword>
<comment type="caution">
    <text evidence="2">The sequence shown here is derived from an EMBL/GenBank/DDBJ whole genome shotgun (WGS) entry which is preliminary data.</text>
</comment>
<protein>
    <recommendedName>
        <fullName evidence="1">Glyoxalase/fosfomycin resistance/dioxygenase domain-containing protein</fullName>
    </recommendedName>
</protein>
<dbReference type="InterPro" id="IPR029068">
    <property type="entry name" value="Glyas_Bleomycin-R_OHBP_Dase"/>
</dbReference>
<evidence type="ECO:0000313" key="2">
    <source>
        <dbReference type="EMBL" id="TCS60952.1"/>
    </source>
</evidence>
<dbReference type="AlphaFoldDB" id="A0A4R3J6G2"/>
<evidence type="ECO:0000259" key="1">
    <source>
        <dbReference type="Pfam" id="PF00903"/>
    </source>
</evidence>
<accession>A0A4R3J6G2</accession>
<dbReference type="CDD" id="cd06587">
    <property type="entry name" value="VOC"/>
    <property type="match status" value="1"/>
</dbReference>
<dbReference type="Proteomes" id="UP000295304">
    <property type="component" value="Unassembled WGS sequence"/>
</dbReference>
<organism evidence="2 3">
    <name type="scientific">Varunaivibrio sulfuroxidans</name>
    <dbReference type="NCBI Taxonomy" id="1773489"/>
    <lineage>
        <taxon>Bacteria</taxon>
        <taxon>Pseudomonadati</taxon>
        <taxon>Pseudomonadota</taxon>
        <taxon>Alphaproteobacteria</taxon>
        <taxon>Rhodospirillales</taxon>
        <taxon>Magnetovibrionaceae</taxon>
        <taxon>Varunaivibrio</taxon>
    </lineage>
</organism>
<evidence type="ECO:0000313" key="3">
    <source>
        <dbReference type="Proteomes" id="UP000295304"/>
    </source>
</evidence>
<name>A0A4R3J6G2_9PROT</name>
<dbReference type="Gene3D" id="3.10.180.10">
    <property type="entry name" value="2,3-Dihydroxybiphenyl 1,2-Dioxygenase, domain 1"/>
    <property type="match status" value="1"/>
</dbReference>
<gene>
    <name evidence="2" type="ORF">EDD55_109113</name>
</gene>
<dbReference type="InterPro" id="IPR004360">
    <property type="entry name" value="Glyas_Fos-R_dOase_dom"/>
</dbReference>